<dbReference type="AlphaFoldDB" id="A0A511RJW5"/>
<organism evidence="1 2">
    <name type="scientific">Oceanithermus desulfurans NBRC 100063</name>
    <dbReference type="NCBI Taxonomy" id="1227550"/>
    <lineage>
        <taxon>Bacteria</taxon>
        <taxon>Thermotogati</taxon>
        <taxon>Deinococcota</taxon>
        <taxon>Deinococci</taxon>
        <taxon>Thermales</taxon>
        <taxon>Thermaceae</taxon>
        <taxon>Oceanithermus</taxon>
    </lineage>
</organism>
<evidence type="ECO:0000313" key="1">
    <source>
        <dbReference type="EMBL" id="GEM89096.1"/>
    </source>
</evidence>
<comment type="caution">
    <text evidence="1">The sequence shown here is derived from an EMBL/GenBank/DDBJ whole genome shotgun (WGS) entry which is preliminary data.</text>
</comment>
<name>A0A511RJW5_9DEIN</name>
<accession>A0A511RJW5</accession>
<evidence type="ECO:0008006" key="3">
    <source>
        <dbReference type="Google" id="ProtNLM"/>
    </source>
</evidence>
<sequence length="89" mass="9819">MNPPEVVLLTAPGCRRSERVRRAFKRAGLPFRELPLDDPEGARIAAEHRILASPGILVCGQPVGVFELFPECRFDPARLAARLKEVAPC</sequence>
<dbReference type="RefSeq" id="WP_147145553.1">
    <property type="nucleotide sequence ID" value="NZ_BJXN01000003.1"/>
</dbReference>
<evidence type="ECO:0000313" key="2">
    <source>
        <dbReference type="Proteomes" id="UP000321827"/>
    </source>
</evidence>
<dbReference type="OrthoDB" id="8779161at2"/>
<gene>
    <name evidence="1" type="ORF">ODE01S_05300</name>
</gene>
<dbReference type="SUPFAM" id="SSF52833">
    <property type="entry name" value="Thioredoxin-like"/>
    <property type="match status" value="1"/>
</dbReference>
<reference evidence="1 2" key="1">
    <citation type="submission" date="2019-07" db="EMBL/GenBank/DDBJ databases">
        <title>Whole genome shotgun sequence of Oceanithermus desulfurans NBRC 100063.</title>
        <authorList>
            <person name="Hosoyama A."/>
            <person name="Uohara A."/>
            <person name="Ohji S."/>
            <person name="Ichikawa N."/>
        </authorList>
    </citation>
    <scope>NUCLEOTIDE SEQUENCE [LARGE SCALE GENOMIC DNA]</scope>
    <source>
        <strain evidence="1 2">NBRC 100063</strain>
    </source>
</reference>
<proteinExistence type="predicted"/>
<dbReference type="EMBL" id="BJXN01000003">
    <property type="protein sequence ID" value="GEM89096.1"/>
    <property type="molecule type" value="Genomic_DNA"/>
</dbReference>
<dbReference type="Proteomes" id="UP000321827">
    <property type="component" value="Unassembled WGS sequence"/>
</dbReference>
<dbReference type="PROSITE" id="PS51354">
    <property type="entry name" value="GLUTAREDOXIN_2"/>
    <property type="match status" value="1"/>
</dbReference>
<dbReference type="InterPro" id="IPR036249">
    <property type="entry name" value="Thioredoxin-like_sf"/>
</dbReference>
<protein>
    <recommendedName>
        <fullName evidence="3">Glutaredoxin domain-containing protein</fullName>
    </recommendedName>
</protein>